<comment type="caution">
    <text evidence="1">The sequence shown here is derived from an EMBL/GenBank/DDBJ whole genome shotgun (WGS) entry which is preliminary data.</text>
</comment>
<evidence type="ECO:0000313" key="1">
    <source>
        <dbReference type="EMBL" id="KAE8250898.1"/>
    </source>
</evidence>
<dbReference type="Proteomes" id="UP000077521">
    <property type="component" value="Unassembled WGS sequence"/>
</dbReference>
<reference evidence="1" key="2">
    <citation type="journal article" date="2019" name="IMA Fungus">
        <title>Genome sequencing and comparison of five Tilletia species to identify candidate genes for the detection of regulated species infecting wheat.</title>
        <authorList>
            <person name="Nguyen H.D.T."/>
            <person name="Sultana T."/>
            <person name="Kesanakurti P."/>
            <person name="Hambleton S."/>
        </authorList>
    </citation>
    <scope>NUCLEOTIDE SEQUENCE</scope>
    <source>
        <strain evidence="1">DAOMC 236416</strain>
    </source>
</reference>
<sequence length="209" mass="22989">MPSSQLPAAARSRFPARDMFFAALADENLRLPLTNVDILASYHVMLYNRVFFTLIANMVFTLKDGPDTIHVCIMSTKTDGKYDVRVKTASDTWKSVFGRGQPVWKPDISLTEIVTTHKGKGDSDVFKPIGWDELEVHFPLPSPDLRSPDKIRDIVAMICSAGASGVVTFVKQGNLVFRGKTPVGGFSATGALARRLFSDTNKARPIVKS</sequence>
<protein>
    <submittedName>
        <fullName evidence="1">Uncharacterized protein</fullName>
    </submittedName>
</protein>
<name>A0A8T8SZL4_9BASI</name>
<accession>A0A8T8SZL4</accession>
<gene>
    <name evidence="1" type="ORF">A4X13_0g4268</name>
</gene>
<organism evidence="1 2">
    <name type="scientific">Tilletia indica</name>
    <dbReference type="NCBI Taxonomy" id="43049"/>
    <lineage>
        <taxon>Eukaryota</taxon>
        <taxon>Fungi</taxon>
        <taxon>Dikarya</taxon>
        <taxon>Basidiomycota</taxon>
        <taxon>Ustilaginomycotina</taxon>
        <taxon>Exobasidiomycetes</taxon>
        <taxon>Tilletiales</taxon>
        <taxon>Tilletiaceae</taxon>
        <taxon>Tilletia</taxon>
    </lineage>
</organism>
<reference evidence="1" key="1">
    <citation type="submission" date="2016-04" db="EMBL/GenBank/DDBJ databases">
        <authorList>
            <person name="Nguyen H.D."/>
            <person name="Samba Siva P."/>
            <person name="Cullis J."/>
            <person name="Levesque C.A."/>
            <person name="Hambleton S."/>
        </authorList>
    </citation>
    <scope>NUCLEOTIDE SEQUENCE</scope>
    <source>
        <strain evidence="1">DAOMC 236416</strain>
    </source>
</reference>
<keyword evidence="2" id="KW-1185">Reference proteome</keyword>
<dbReference type="EMBL" id="LWDF02000274">
    <property type="protein sequence ID" value="KAE8250898.1"/>
    <property type="molecule type" value="Genomic_DNA"/>
</dbReference>
<evidence type="ECO:0000313" key="2">
    <source>
        <dbReference type="Proteomes" id="UP000077521"/>
    </source>
</evidence>
<dbReference type="AlphaFoldDB" id="A0A8T8SZL4"/>
<proteinExistence type="predicted"/>